<accession>A0A1G9N5Y7</accession>
<gene>
    <name evidence="2" type="ORF">SAMN04488242_2922</name>
</gene>
<proteinExistence type="predicted"/>
<dbReference type="EMBL" id="FNGP01000007">
    <property type="protein sequence ID" value="SDL81888.1"/>
    <property type="molecule type" value="Genomic_DNA"/>
</dbReference>
<dbReference type="InterPro" id="IPR036514">
    <property type="entry name" value="SGNH_hydro_sf"/>
</dbReference>
<dbReference type="Gene3D" id="3.40.50.1110">
    <property type="entry name" value="SGNH hydrolase"/>
    <property type="match status" value="1"/>
</dbReference>
<organism evidence="2 3">
    <name type="scientific">Tessaracoccus oleiagri</name>
    <dbReference type="NCBI Taxonomy" id="686624"/>
    <lineage>
        <taxon>Bacteria</taxon>
        <taxon>Bacillati</taxon>
        <taxon>Actinomycetota</taxon>
        <taxon>Actinomycetes</taxon>
        <taxon>Propionibacteriales</taxon>
        <taxon>Propionibacteriaceae</taxon>
        <taxon>Tessaracoccus</taxon>
    </lineage>
</organism>
<sequence length="268" mass="27457">MRFTRDLSKLSIIGLVVLAVLAVVLSAAALLSTRTVPAEPAPTRAPVAPDSSPETPSAEPTPAPTPEPSSEPTSAAPNEEPTSDAPSLEPTESESAATSGNTVVVIGDSFSLGEEAWVSTAAEELGWGDVVNLASPGRGYLSAPRSCDFEPCSRFGGSVDLIAQAQPELVVTFGGTADGDYALDDAPSDYFAALREALPDAELVAINPVTGDSPAPYWLTLHAKNIRAAVEAVDGTFINVGQPGAGDGDTLTAETQDEIARAVVEALS</sequence>
<dbReference type="STRING" id="686624.SAMN04488242_2922"/>
<dbReference type="SUPFAM" id="SSF52266">
    <property type="entry name" value="SGNH hydrolase"/>
    <property type="match status" value="1"/>
</dbReference>
<keyword evidence="3" id="KW-1185">Reference proteome</keyword>
<feature type="compositionally biased region" description="Pro residues" evidence="1">
    <location>
        <begin position="59"/>
        <end position="69"/>
    </location>
</feature>
<reference evidence="2 3" key="1">
    <citation type="submission" date="2016-10" db="EMBL/GenBank/DDBJ databases">
        <authorList>
            <person name="de Groot N.N."/>
        </authorList>
    </citation>
    <scope>NUCLEOTIDE SEQUENCE [LARGE SCALE GENOMIC DNA]</scope>
    <source>
        <strain evidence="2 3">CGMCC 1.9159</strain>
    </source>
</reference>
<dbReference type="AlphaFoldDB" id="A0A1G9N5Y7"/>
<evidence type="ECO:0008006" key="4">
    <source>
        <dbReference type="Google" id="ProtNLM"/>
    </source>
</evidence>
<evidence type="ECO:0000313" key="3">
    <source>
        <dbReference type="Proteomes" id="UP000199475"/>
    </source>
</evidence>
<evidence type="ECO:0000313" key="2">
    <source>
        <dbReference type="EMBL" id="SDL81888.1"/>
    </source>
</evidence>
<feature type="compositionally biased region" description="Low complexity" evidence="1">
    <location>
        <begin position="48"/>
        <end position="58"/>
    </location>
</feature>
<name>A0A1G9N5Y7_9ACTN</name>
<feature type="compositionally biased region" description="Low complexity" evidence="1">
    <location>
        <begin position="70"/>
        <end position="80"/>
    </location>
</feature>
<evidence type="ECO:0000256" key="1">
    <source>
        <dbReference type="SAM" id="MobiDB-lite"/>
    </source>
</evidence>
<feature type="region of interest" description="Disordered" evidence="1">
    <location>
        <begin position="38"/>
        <end position="100"/>
    </location>
</feature>
<protein>
    <recommendedName>
        <fullName evidence="4">GDSL-like Lipase/Acylhydrolase family protein</fullName>
    </recommendedName>
</protein>
<dbReference type="CDD" id="cd00229">
    <property type="entry name" value="SGNH_hydrolase"/>
    <property type="match status" value="1"/>
</dbReference>
<dbReference type="Proteomes" id="UP000199475">
    <property type="component" value="Unassembled WGS sequence"/>
</dbReference>